<evidence type="ECO:0000313" key="3">
    <source>
        <dbReference type="EMBL" id="QHT78904.1"/>
    </source>
</evidence>
<keyword evidence="2" id="KW-0812">Transmembrane</keyword>
<feature type="transmembrane region" description="Helical" evidence="2">
    <location>
        <begin position="69"/>
        <end position="100"/>
    </location>
</feature>
<dbReference type="EMBL" id="MN739942">
    <property type="protein sequence ID" value="QHT78904.1"/>
    <property type="molecule type" value="Genomic_DNA"/>
</dbReference>
<feature type="region of interest" description="Disordered" evidence="1">
    <location>
        <begin position="145"/>
        <end position="182"/>
    </location>
</feature>
<proteinExistence type="predicted"/>
<organism evidence="3">
    <name type="scientific">viral metagenome</name>
    <dbReference type="NCBI Taxonomy" id="1070528"/>
    <lineage>
        <taxon>unclassified sequences</taxon>
        <taxon>metagenomes</taxon>
        <taxon>organismal metagenomes</taxon>
    </lineage>
</organism>
<keyword evidence="2" id="KW-1133">Transmembrane helix</keyword>
<keyword evidence="2" id="KW-0472">Membrane</keyword>
<feature type="compositionally biased region" description="Polar residues" evidence="1">
    <location>
        <begin position="157"/>
        <end position="182"/>
    </location>
</feature>
<protein>
    <submittedName>
        <fullName evidence="3">Uncharacterized protein</fullName>
    </submittedName>
</protein>
<reference evidence="3" key="1">
    <citation type="journal article" date="2020" name="Nature">
        <title>Giant virus diversity and host interactions through global metagenomics.</title>
        <authorList>
            <person name="Schulz F."/>
            <person name="Roux S."/>
            <person name="Paez-Espino D."/>
            <person name="Jungbluth S."/>
            <person name="Walsh D.A."/>
            <person name="Denef V.J."/>
            <person name="McMahon K.D."/>
            <person name="Konstantinidis K.T."/>
            <person name="Eloe-Fadrosh E.A."/>
            <person name="Kyrpides N.C."/>
            <person name="Woyke T."/>
        </authorList>
    </citation>
    <scope>NUCLEOTIDE SEQUENCE</scope>
    <source>
        <strain evidence="3">GVMAG-M-3300023179-97</strain>
    </source>
</reference>
<evidence type="ECO:0000256" key="2">
    <source>
        <dbReference type="SAM" id="Phobius"/>
    </source>
</evidence>
<feature type="transmembrane region" description="Helical" evidence="2">
    <location>
        <begin position="30"/>
        <end position="49"/>
    </location>
</feature>
<name>A0A6C0HEQ0_9ZZZZ</name>
<sequence>MSLPTAPVVSALAQSGSVSSLDLALMSLNSNPYFIGMMMLLLNFGGRFLSMEMTKGQEQFFHNTWVRRFLIFIVIFVGTRNVFVAFWMSLFIILCIGYLFNENSSLCIFNMGTEGSKCASSSELVSTAPNGLTTEETEILKRLQEKQSRATPGVSATPITSATPNVSASKNEPSSATNASKQSHSDIYWQNMLYLNKEGFMNPRF</sequence>
<dbReference type="AlphaFoldDB" id="A0A6C0HEQ0"/>
<accession>A0A6C0HEQ0</accession>
<evidence type="ECO:0000256" key="1">
    <source>
        <dbReference type="SAM" id="MobiDB-lite"/>
    </source>
</evidence>